<dbReference type="PANTHER" id="PTHR42749">
    <property type="entry name" value="CELL SHAPE-DETERMINING PROTEIN MREB"/>
    <property type="match status" value="1"/>
</dbReference>
<dbReference type="EMBL" id="ML210625">
    <property type="protein sequence ID" value="TFK16843.1"/>
    <property type="molecule type" value="Genomic_DNA"/>
</dbReference>
<protein>
    <recommendedName>
        <fullName evidence="3">Actin-like ATPase domain-containing protein</fullName>
    </recommendedName>
</protein>
<dbReference type="STRING" id="230819.A0A5C3KB34"/>
<dbReference type="AlphaFoldDB" id="A0A5C3KB34"/>
<dbReference type="SUPFAM" id="SSF53067">
    <property type="entry name" value="Actin-like ATPase domain"/>
    <property type="match status" value="1"/>
</dbReference>
<evidence type="ECO:0000313" key="2">
    <source>
        <dbReference type="Proteomes" id="UP000307440"/>
    </source>
</evidence>
<organism evidence="1 2">
    <name type="scientific">Coprinopsis marcescibilis</name>
    <name type="common">Agaric fungus</name>
    <name type="synonym">Psathyrella marcescibilis</name>
    <dbReference type="NCBI Taxonomy" id="230819"/>
    <lineage>
        <taxon>Eukaryota</taxon>
        <taxon>Fungi</taxon>
        <taxon>Dikarya</taxon>
        <taxon>Basidiomycota</taxon>
        <taxon>Agaricomycotina</taxon>
        <taxon>Agaricomycetes</taxon>
        <taxon>Agaricomycetidae</taxon>
        <taxon>Agaricales</taxon>
        <taxon>Agaricineae</taxon>
        <taxon>Psathyrellaceae</taxon>
        <taxon>Coprinopsis</taxon>
    </lineage>
</organism>
<reference evidence="1 2" key="1">
    <citation type="journal article" date="2019" name="Nat. Ecol. Evol.">
        <title>Megaphylogeny resolves global patterns of mushroom evolution.</title>
        <authorList>
            <person name="Varga T."/>
            <person name="Krizsan K."/>
            <person name="Foldi C."/>
            <person name="Dima B."/>
            <person name="Sanchez-Garcia M."/>
            <person name="Sanchez-Ramirez S."/>
            <person name="Szollosi G.J."/>
            <person name="Szarkandi J.G."/>
            <person name="Papp V."/>
            <person name="Albert L."/>
            <person name="Andreopoulos W."/>
            <person name="Angelini C."/>
            <person name="Antonin V."/>
            <person name="Barry K.W."/>
            <person name="Bougher N.L."/>
            <person name="Buchanan P."/>
            <person name="Buyck B."/>
            <person name="Bense V."/>
            <person name="Catcheside P."/>
            <person name="Chovatia M."/>
            <person name="Cooper J."/>
            <person name="Damon W."/>
            <person name="Desjardin D."/>
            <person name="Finy P."/>
            <person name="Geml J."/>
            <person name="Haridas S."/>
            <person name="Hughes K."/>
            <person name="Justo A."/>
            <person name="Karasinski D."/>
            <person name="Kautmanova I."/>
            <person name="Kiss B."/>
            <person name="Kocsube S."/>
            <person name="Kotiranta H."/>
            <person name="LaButti K.M."/>
            <person name="Lechner B.E."/>
            <person name="Liimatainen K."/>
            <person name="Lipzen A."/>
            <person name="Lukacs Z."/>
            <person name="Mihaltcheva S."/>
            <person name="Morgado L.N."/>
            <person name="Niskanen T."/>
            <person name="Noordeloos M.E."/>
            <person name="Ohm R.A."/>
            <person name="Ortiz-Santana B."/>
            <person name="Ovrebo C."/>
            <person name="Racz N."/>
            <person name="Riley R."/>
            <person name="Savchenko A."/>
            <person name="Shiryaev A."/>
            <person name="Soop K."/>
            <person name="Spirin V."/>
            <person name="Szebenyi C."/>
            <person name="Tomsovsky M."/>
            <person name="Tulloss R.E."/>
            <person name="Uehling J."/>
            <person name="Grigoriev I.V."/>
            <person name="Vagvolgyi C."/>
            <person name="Papp T."/>
            <person name="Martin F.M."/>
            <person name="Miettinen O."/>
            <person name="Hibbett D.S."/>
            <person name="Nagy L.G."/>
        </authorList>
    </citation>
    <scope>NUCLEOTIDE SEQUENCE [LARGE SCALE GENOMIC DNA]</scope>
    <source>
        <strain evidence="1 2">CBS 121175</strain>
    </source>
</reference>
<accession>A0A5C3KB34</accession>
<dbReference type="InterPro" id="IPR043129">
    <property type="entry name" value="ATPase_NBD"/>
</dbReference>
<keyword evidence="2" id="KW-1185">Reference proteome</keyword>
<dbReference type="PANTHER" id="PTHR42749:SF1">
    <property type="entry name" value="CELL SHAPE-DETERMINING PROTEIN MREB"/>
    <property type="match status" value="1"/>
</dbReference>
<dbReference type="OrthoDB" id="2963168at2759"/>
<name>A0A5C3KB34_COPMA</name>
<dbReference type="CDD" id="cd10170">
    <property type="entry name" value="ASKHA_NBD_HSP70"/>
    <property type="match status" value="1"/>
</dbReference>
<evidence type="ECO:0000313" key="1">
    <source>
        <dbReference type="EMBL" id="TFK16843.1"/>
    </source>
</evidence>
<sequence length="291" mass="31738">MFVTVGASVELTHSTTHWPFLQHHTGFVIVDASGRTVNLNAYAGVNDPGAAKPRFEEIAVPQCHFHGSMSVTLNAEKFLQELLADSRFYDDLGFIIDRFDKTMKMTFKTDQEPIFIPFSGSRENELDSSDVAQFFNPSVQCVVNGVLEQQRTASKPISHVVLVGGFSTNEWLFHQVSQALEPAGLKVTRPASHANRAVSHGAMLFYLNRSTSTVKNSIPIVKSVVLVANAPVAPPKEAQPDHPDITLPKATGIEPPTSVQGASMLTQVATANIHNSQLTTTNNIYHVSFGK</sequence>
<proteinExistence type="predicted"/>
<dbReference type="Proteomes" id="UP000307440">
    <property type="component" value="Unassembled WGS sequence"/>
</dbReference>
<gene>
    <name evidence="1" type="ORF">FA15DRAFT_711356</name>
</gene>
<evidence type="ECO:0008006" key="3">
    <source>
        <dbReference type="Google" id="ProtNLM"/>
    </source>
</evidence>